<dbReference type="InterPro" id="IPR019999">
    <property type="entry name" value="Anth_synth_I-like"/>
</dbReference>
<dbReference type="EMBL" id="CAEZYL010000009">
    <property type="protein sequence ID" value="CAB4717498.1"/>
    <property type="molecule type" value="Genomic_DNA"/>
</dbReference>
<sequence>MNSTLAPRFWMDGLLATDLLEISHDPAALNSPGFWAVMATYEGQWTCAKFATVIQASVPAASWQGVNTPWVSSHSREEYLQYVEDIRGEILAGNIYQANACRILSTAFSGSLDGLFQQIAKDNPAPYMAYLNIPDWEIASASPELFISIDDQRMITGKPIKGTSRTREFGEKDRAENIMIVDLMRNDFGRICEPGSITTPRLLEVEQHPGLFHLVSDIQGKLRTQSQWSEIADALMPPGSISGAPKIAAMKEISKHENLRGPYCGALGYVHNGIAKLSVGIRMFWREGTGDLQFGTGAGITWGSVAQSEWEETELKAARLMSIASGNFQG</sequence>
<proteinExistence type="predicted"/>
<protein>
    <submittedName>
        <fullName evidence="2">Unannotated protein</fullName>
    </submittedName>
</protein>
<dbReference type="Pfam" id="PF00425">
    <property type="entry name" value="Chorismate_bind"/>
    <property type="match status" value="1"/>
</dbReference>
<dbReference type="InterPro" id="IPR005801">
    <property type="entry name" value="ADC_synthase"/>
</dbReference>
<evidence type="ECO:0000313" key="2">
    <source>
        <dbReference type="EMBL" id="CAB4717498.1"/>
    </source>
</evidence>
<dbReference type="AlphaFoldDB" id="A0A6J6R7L2"/>
<evidence type="ECO:0000259" key="1">
    <source>
        <dbReference type="Pfam" id="PF00425"/>
    </source>
</evidence>
<name>A0A6J6R7L2_9ZZZZ</name>
<dbReference type="PANTHER" id="PTHR11236:SF50">
    <property type="entry name" value="AMINODEOXYCHORISMATE SYNTHASE COMPONENT 1"/>
    <property type="match status" value="1"/>
</dbReference>
<dbReference type="SUPFAM" id="SSF56322">
    <property type="entry name" value="ADC synthase"/>
    <property type="match status" value="1"/>
</dbReference>
<organism evidence="2">
    <name type="scientific">freshwater metagenome</name>
    <dbReference type="NCBI Taxonomy" id="449393"/>
    <lineage>
        <taxon>unclassified sequences</taxon>
        <taxon>metagenomes</taxon>
        <taxon>ecological metagenomes</taxon>
    </lineage>
</organism>
<dbReference type="InterPro" id="IPR015890">
    <property type="entry name" value="Chorismate_C"/>
</dbReference>
<dbReference type="PRINTS" id="PR00095">
    <property type="entry name" value="ANTSNTHASEI"/>
</dbReference>
<dbReference type="PANTHER" id="PTHR11236">
    <property type="entry name" value="AMINOBENZOATE/ANTHRANILATE SYNTHASE"/>
    <property type="match status" value="1"/>
</dbReference>
<accession>A0A6J6R7L2</accession>
<feature type="domain" description="Chorismate-utilising enzyme C-terminal" evidence="1">
    <location>
        <begin position="76"/>
        <end position="316"/>
    </location>
</feature>
<gene>
    <name evidence="2" type="ORF">UFOPK2689_00305</name>
</gene>
<dbReference type="GO" id="GO:0000162">
    <property type="term" value="P:L-tryptophan biosynthetic process"/>
    <property type="evidence" value="ECO:0007669"/>
    <property type="project" value="TreeGrafter"/>
</dbReference>
<reference evidence="2" key="1">
    <citation type="submission" date="2020-05" db="EMBL/GenBank/DDBJ databases">
        <authorList>
            <person name="Chiriac C."/>
            <person name="Salcher M."/>
            <person name="Ghai R."/>
            <person name="Kavagutti S V."/>
        </authorList>
    </citation>
    <scope>NUCLEOTIDE SEQUENCE</scope>
</reference>
<dbReference type="GO" id="GO:0046820">
    <property type="term" value="F:4-amino-4-deoxychorismate synthase activity"/>
    <property type="evidence" value="ECO:0007669"/>
    <property type="project" value="TreeGrafter"/>
</dbReference>
<dbReference type="Gene3D" id="3.60.120.10">
    <property type="entry name" value="Anthranilate synthase"/>
    <property type="match status" value="1"/>
</dbReference>